<reference evidence="1 2" key="1">
    <citation type="journal article" date="2019" name="Nat. Ecol. Evol.">
        <title>Megaphylogeny resolves global patterns of mushroom evolution.</title>
        <authorList>
            <person name="Varga T."/>
            <person name="Krizsan K."/>
            <person name="Foldi C."/>
            <person name="Dima B."/>
            <person name="Sanchez-Garcia M."/>
            <person name="Sanchez-Ramirez S."/>
            <person name="Szollosi G.J."/>
            <person name="Szarkandi J.G."/>
            <person name="Papp V."/>
            <person name="Albert L."/>
            <person name="Andreopoulos W."/>
            <person name="Angelini C."/>
            <person name="Antonin V."/>
            <person name="Barry K.W."/>
            <person name="Bougher N.L."/>
            <person name="Buchanan P."/>
            <person name="Buyck B."/>
            <person name="Bense V."/>
            <person name="Catcheside P."/>
            <person name="Chovatia M."/>
            <person name="Cooper J."/>
            <person name="Damon W."/>
            <person name="Desjardin D."/>
            <person name="Finy P."/>
            <person name="Geml J."/>
            <person name="Haridas S."/>
            <person name="Hughes K."/>
            <person name="Justo A."/>
            <person name="Karasinski D."/>
            <person name="Kautmanova I."/>
            <person name="Kiss B."/>
            <person name="Kocsube S."/>
            <person name="Kotiranta H."/>
            <person name="LaButti K.M."/>
            <person name="Lechner B.E."/>
            <person name="Liimatainen K."/>
            <person name="Lipzen A."/>
            <person name="Lukacs Z."/>
            <person name="Mihaltcheva S."/>
            <person name="Morgado L.N."/>
            <person name="Niskanen T."/>
            <person name="Noordeloos M.E."/>
            <person name="Ohm R.A."/>
            <person name="Ortiz-Santana B."/>
            <person name="Ovrebo C."/>
            <person name="Racz N."/>
            <person name="Riley R."/>
            <person name="Savchenko A."/>
            <person name="Shiryaev A."/>
            <person name="Soop K."/>
            <person name="Spirin V."/>
            <person name="Szebenyi C."/>
            <person name="Tomsovsky M."/>
            <person name="Tulloss R.E."/>
            <person name="Uehling J."/>
            <person name="Grigoriev I.V."/>
            <person name="Vagvolgyi C."/>
            <person name="Papp T."/>
            <person name="Martin F.M."/>
            <person name="Miettinen O."/>
            <person name="Hibbett D.S."/>
            <person name="Nagy L.G."/>
        </authorList>
    </citation>
    <scope>NUCLEOTIDE SEQUENCE [LARGE SCALE GENOMIC DNA]</scope>
    <source>
        <strain evidence="1 2">NL-1719</strain>
    </source>
</reference>
<accession>A0ACD3A1U8</accession>
<evidence type="ECO:0000313" key="1">
    <source>
        <dbReference type="EMBL" id="TFK59843.1"/>
    </source>
</evidence>
<dbReference type="Proteomes" id="UP000308600">
    <property type="component" value="Unassembled WGS sequence"/>
</dbReference>
<organism evidence="1 2">
    <name type="scientific">Pluteus cervinus</name>
    <dbReference type="NCBI Taxonomy" id="181527"/>
    <lineage>
        <taxon>Eukaryota</taxon>
        <taxon>Fungi</taxon>
        <taxon>Dikarya</taxon>
        <taxon>Basidiomycota</taxon>
        <taxon>Agaricomycotina</taxon>
        <taxon>Agaricomycetes</taxon>
        <taxon>Agaricomycetidae</taxon>
        <taxon>Agaricales</taxon>
        <taxon>Pluteineae</taxon>
        <taxon>Pluteaceae</taxon>
        <taxon>Pluteus</taxon>
    </lineage>
</organism>
<name>A0ACD3A1U8_9AGAR</name>
<keyword evidence="2" id="KW-1185">Reference proteome</keyword>
<dbReference type="EMBL" id="ML208881">
    <property type="protein sequence ID" value="TFK59843.1"/>
    <property type="molecule type" value="Genomic_DNA"/>
</dbReference>
<evidence type="ECO:0000313" key="2">
    <source>
        <dbReference type="Proteomes" id="UP000308600"/>
    </source>
</evidence>
<protein>
    <submittedName>
        <fullName evidence="1">Uncharacterized protein</fullName>
    </submittedName>
</protein>
<sequence length="1068" mass="118425">MSPQSSTMESQSQSQTEYRRLLLPNRHKLSGDLYKVISSEANTNSGRTFILQRDLSREAQSELFNTMSTKTAPSSLDDAIRNGYLVLDPLKGDRVFVWDVNNIEGGEVLLTWGVNPSQLSPEDRKEMEEVRELLLGDEDKIDDQKPRKEDGQYRGGIAFERSDHAICVFPGNRAYFCSLSVQQQKTMIAPGAGNKRPPQPPLDPHIAMKSKLVKVGGKATARGLDLLEPALRDEFKLQADLSNLPLIGHSGNTINPSMQLNVSPAVDPGSQLKLSAALGQFGGIHIDGKDSSTAPTALTSLTKPHPDVPTDIFCIVDMGIAWIFREFSTVFFSGLHLHTGIQLKYNAIRTDPSPYTRLNLVGYPPSSALDKPGALAFAALPNGKCLEIGYDMRDPRRDPLTRRFLYDEPDPIDSQRPCEQATMTHDGGLLLDRQAYLDHLARNFIQLLAGFGSQVPPEYGFMFDRDLILSAFSILDEGGARIYANPWPLGPGWLGSDVGASDTVVGSTPIPGSDTSTERHPTGELEIHEGSLDSIRSQVPYNNPERIRGILRCEHMAHEKAKTIPICAMVDERHVNTGVIIGPVPSQRRATLDQARRQYLSGILDGDTIQITATSQAGHPTSTNSSVHSGLSDTHSTVPLKRKRTDLHDDGTPANHKKRHPKKTSSNRKRKGKDKQVIVHPIGSDEMEIPWVDVSSTIGDNILEGLELKALNTYSLFLAQDDLPCPADDLSVDKVCKVLQDPQKSSTLPHLLAVSKYMQKLSSHSKIGNTHIRSIEAMSLLSNMVLWEWVEHITKEPPSWLMKLWNQVSTCLATPLIPYKLEAAQFLTELKELQVPDYSFPSRQHSFSSFDKGEIVDKVVDILSFWLQFPNRSQYQPQAWFVRHIISYIGVEAVLLPCVSWAAGHLNTYVLGRGIHCKIKRQDLDLWASSQLCRQPVTRSCTLEHDVVLATATTVVTSVPSLGSPLSAFTVTKPQIISRTEIQNLLDLYYLTDPLLKNPDLSLTLPHGSSSTYGWKSLLKVIQGDPDQLLLFRDLATSRKHILKDNSPFSPPNLVTVTGFFKDSLRFA</sequence>
<gene>
    <name evidence="1" type="ORF">BDN72DRAFT_905486</name>
</gene>
<proteinExistence type="predicted"/>